<dbReference type="InterPro" id="IPR043129">
    <property type="entry name" value="ATPase_NBD"/>
</dbReference>
<evidence type="ECO:0000256" key="3">
    <source>
        <dbReference type="ARBA" id="ARBA00022840"/>
    </source>
</evidence>
<dbReference type="EMBL" id="DSDM01000102">
    <property type="protein sequence ID" value="HDQ88844.1"/>
    <property type="molecule type" value="Genomic_DNA"/>
</dbReference>
<dbReference type="NCBIfam" id="NF010539">
    <property type="entry name" value="PRK13927.1"/>
    <property type="match status" value="1"/>
</dbReference>
<evidence type="ECO:0000256" key="2">
    <source>
        <dbReference type="ARBA" id="ARBA00022741"/>
    </source>
</evidence>
<proteinExistence type="inferred from homology"/>
<evidence type="ECO:0000256" key="5">
    <source>
        <dbReference type="ARBA" id="ARBA00023458"/>
    </source>
</evidence>
<evidence type="ECO:0000313" key="7">
    <source>
        <dbReference type="EMBL" id="HDQ88844.1"/>
    </source>
</evidence>
<dbReference type="GO" id="GO:0005737">
    <property type="term" value="C:cytoplasm"/>
    <property type="evidence" value="ECO:0007669"/>
    <property type="project" value="UniProtKB-SubCell"/>
</dbReference>
<name>A0A7C1DGH2_UNCKA</name>
<keyword evidence="2 6" id="KW-0547">Nucleotide-binding</keyword>
<feature type="binding site" evidence="6">
    <location>
        <begin position="167"/>
        <end position="169"/>
    </location>
    <ligand>
        <name>ATP</name>
        <dbReference type="ChEBI" id="CHEBI:30616"/>
    </ligand>
</feature>
<dbReference type="PRINTS" id="PR01652">
    <property type="entry name" value="SHAPEPROTEIN"/>
</dbReference>
<dbReference type="Pfam" id="PF06723">
    <property type="entry name" value="MreB_Mbl"/>
    <property type="match status" value="1"/>
</dbReference>
<evidence type="ECO:0000256" key="6">
    <source>
        <dbReference type="HAMAP-Rule" id="MF_02207"/>
    </source>
</evidence>
<keyword evidence="3 6" id="KW-0067">ATP-binding</keyword>
<dbReference type="HAMAP" id="MF_02207">
    <property type="entry name" value="MreB"/>
    <property type="match status" value="1"/>
</dbReference>
<comment type="similarity">
    <text evidence="5 6">Belongs to the FtsA/MreB family.</text>
</comment>
<dbReference type="PANTHER" id="PTHR42749">
    <property type="entry name" value="CELL SHAPE-DETERMINING PROTEIN MREB"/>
    <property type="match status" value="1"/>
</dbReference>
<sequence>MLEKILTKISYDIAIDLGTSSILVYVRNKGIIANEPSVITIHKKTKQVLAVGSEAKKMIGKTPQNLEAIRPLRNGVISDFYATEQLLSHFVTLINNLPSKFPKYPRPKVVIGVPSGLTSVERKAVVDSALNAGARKALLVEEPMAAAIGAGLPVKQASGSMIVDSGGGTTEIAVISLGGTVLNRSIKIAGDQLDQDIVNYARQKYNLLLGEKTAEELKCQFGTATEILSNKGNVPDKFVLQGRDLKTGLPRSITAPSSELRDAMKTSLHQIVNAIKDVLESIPAELMPDILKSGLTLAGGTSLLTGLPKFISTEINAPVYVATDPVTCVVRGCGYLLEDEKLLELVRIK</sequence>
<evidence type="ECO:0000256" key="4">
    <source>
        <dbReference type="ARBA" id="ARBA00022960"/>
    </source>
</evidence>
<dbReference type="CDD" id="cd10225">
    <property type="entry name" value="ASKHA_NBD_MreB-like"/>
    <property type="match status" value="1"/>
</dbReference>
<dbReference type="PANTHER" id="PTHR42749:SF1">
    <property type="entry name" value="CELL SHAPE-DETERMINING PROTEIN MREB"/>
    <property type="match status" value="1"/>
</dbReference>
<dbReference type="GO" id="GO:0000902">
    <property type="term" value="P:cell morphogenesis"/>
    <property type="evidence" value="ECO:0007669"/>
    <property type="project" value="InterPro"/>
</dbReference>
<dbReference type="InterPro" id="IPR004753">
    <property type="entry name" value="MreB"/>
</dbReference>
<dbReference type="AlphaFoldDB" id="A0A7C1DGH2"/>
<dbReference type="Gene3D" id="3.30.420.40">
    <property type="match status" value="2"/>
</dbReference>
<comment type="caution">
    <text evidence="6">Lacks conserved residue(s) required for the propagation of feature annotation.</text>
</comment>
<dbReference type="GO" id="GO:0008360">
    <property type="term" value="P:regulation of cell shape"/>
    <property type="evidence" value="ECO:0007669"/>
    <property type="project" value="UniProtKB-UniRule"/>
</dbReference>
<comment type="function">
    <text evidence="6">Forms membrane-associated dynamic filaments that are essential for cell shape determination. Acts by regulating cell wall synthesis and cell elongation, and thus cell shape. A feedback loop between cell geometry and MreB localization may maintain elongated cell shape by targeting cell wall growth to regions of negative cell wall curvature.</text>
</comment>
<protein>
    <recommendedName>
        <fullName evidence="6">Cell shape-determining protein MreB</fullName>
    </recommendedName>
</protein>
<keyword evidence="1 6" id="KW-0963">Cytoplasm</keyword>
<comment type="caution">
    <text evidence="7">The sequence shown here is derived from an EMBL/GenBank/DDBJ whole genome shotgun (WGS) entry which is preliminary data.</text>
</comment>
<organism evidence="7">
    <name type="scientific">candidate division WWE3 bacterium</name>
    <dbReference type="NCBI Taxonomy" id="2053526"/>
    <lineage>
        <taxon>Bacteria</taxon>
        <taxon>Katanobacteria</taxon>
    </lineage>
</organism>
<dbReference type="Proteomes" id="UP000886066">
    <property type="component" value="Unassembled WGS sequence"/>
</dbReference>
<evidence type="ECO:0000256" key="1">
    <source>
        <dbReference type="ARBA" id="ARBA00022490"/>
    </source>
</evidence>
<comment type="subunit">
    <text evidence="6">Forms polymers.</text>
</comment>
<reference evidence="7" key="1">
    <citation type="journal article" date="2020" name="mSystems">
        <title>Genome- and Community-Level Interaction Insights into Carbon Utilization and Element Cycling Functions of Hydrothermarchaeota in Hydrothermal Sediment.</title>
        <authorList>
            <person name="Zhou Z."/>
            <person name="Liu Y."/>
            <person name="Xu W."/>
            <person name="Pan J."/>
            <person name="Luo Z.H."/>
            <person name="Li M."/>
        </authorList>
    </citation>
    <scope>NUCLEOTIDE SEQUENCE [LARGE SCALE GENOMIC DNA]</scope>
    <source>
        <strain evidence="7">SpSt-1219</strain>
    </source>
</reference>
<feature type="binding site" evidence="6">
    <location>
        <begin position="215"/>
        <end position="218"/>
    </location>
    <ligand>
        <name>ATP</name>
        <dbReference type="ChEBI" id="CHEBI:30616"/>
    </ligand>
</feature>
<comment type="subcellular location">
    <subcellularLocation>
        <location evidence="6">Cytoplasm</location>
    </subcellularLocation>
    <text evidence="6">Membrane-associated.</text>
</comment>
<keyword evidence="4 6" id="KW-0133">Cell shape</keyword>
<dbReference type="GO" id="GO:0005524">
    <property type="term" value="F:ATP binding"/>
    <property type="evidence" value="ECO:0007669"/>
    <property type="project" value="UniProtKB-KW"/>
</dbReference>
<dbReference type="InterPro" id="IPR056546">
    <property type="entry name" value="MreB_MamK-like"/>
</dbReference>
<dbReference type="SUPFAM" id="SSF53067">
    <property type="entry name" value="Actin-like ATPase domain"/>
    <property type="match status" value="2"/>
</dbReference>
<gene>
    <name evidence="6" type="primary">mreB</name>
    <name evidence="7" type="ORF">ENN92_01715</name>
</gene>
<dbReference type="NCBIfam" id="TIGR00904">
    <property type="entry name" value="mreB"/>
    <property type="match status" value="1"/>
</dbReference>
<accession>A0A7C1DGH2</accession>